<evidence type="ECO:0000256" key="5">
    <source>
        <dbReference type="SAM" id="MobiDB-lite"/>
    </source>
</evidence>
<keyword evidence="3" id="KW-0862">Zinc</keyword>
<gene>
    <name evidence="8" type="ORF">RchiOBHm_Chr7g0241761</name>
</gene>
<reference evidence="8 9" key="1">
    <citation type="journal article" date="2018" name="Nat. Genet.">
        <title>The Rosa genome provides new insights in the design of modern roses.</title>
        <authorList>
            <person name="Bendahmane M."/>
        </authorList>
    </citation>
    <scope>NUCLEOTIDE SEQUENCE [LARGE SCALE GENOMIC DNA]</scope>
    <source>
        <strain evidence="9">cv. Old Blush</strain>
    </source>
</reference>
<dbReference type="Pfam" id="PF00533">
    <property type="entry name" value="BRCT"/>
    <property type="match status" value="2"/>
</dbReference>
<dbReference type="GO" id="GO:0008270">
    <property type="term" value="F:zinc ion binding"/>
    <property type="evidence" value="ECO:0007669"/>
    <property type="project" value="UniProtKB-KW"/>
</dbReference>
<feature type="region of interest" description="Disordered" evidence="5">
    <location>
        <begin position="920"/>
        <end position="962"/>
    </location>
</feature>
<keyword evidence="1" id="KW-0479">Metal-binding</keyword>
<dbReference type="SUPFAM" id="SSF52113">
    <property type="entry name" value="BRCT domain"/>
    <property type="match status" value="3"/>
</dbReference>
<dbReference type="Pfam" id="PF00628">
    <property type="entry name" value="PHD"/>
    <property type="match status" value="1"/>
</dbReference>
<dbReference type="STRING" id="74649.A0A2P6PIA4"/>
<dbReference type="SMART" id="SM00249">
    <property type="entry name" value="PHD"/>
    <property type="match status" value="1"/>
</dbReference>
<dbReference type="CDD" id="cd17738">
    <property type="entry name" value="BRCT_TopBP1_rpt7"/>
    <property type="match status" value="1"/>
</dbReference>
<dbReference type="OrthoDB" id="1935339at2759"/>
<protein>
    <submittedName>
        <fullName evidence="8">Putative chromatin regulator PHD family</fullName>
    </submittedName>
</protein>
<dbReference type="PANTHER" id="PTHR47181">
    <property type="entry name" value="BRCA1 C TERMINUS DOMAIN CONTAINING PROTEIN, EXPRESSED"/>
    <property type="match status" value="1"/>
</dbReference>
<dbReference type="PROSITE" id="PS50016">
    <property type="entry name" value="ZF_PHD_2"/>
    <property type="match status" value="1"/>
</dbReference>
<feature type="region of interest" description="Disordered" evidence="5">
    <location>
        <begin position="681"/>
        <end position="707"/>
    </location>
</feature>
<organism evidence="8 9">
    <name type="scientific">Rosa chinensis</name>
    <name type="common">China rose</name>
    <dbReference type="NCBI Taxonomy" id="74649"/>
    <lineage>
        <taxon>Eukaryota</taxon>
        <taxon>Viridiplantae</taxon>
        <taxon>Streptophyta</taxon>
        <taxon>Embryophyta</taxon>
        <taxon>Tracheophyta</taxon>
        <taxon>Spermatophyta</taxon>
        <taxon>Magnoliopsida</taxon>
        <taxon>eudicotyledons</taxon>
        <taxon>Gunneridae</taxon>
        <taxon>Pentapetalae</taxon>
        <taxon>rosids</taxon>
        <taxon>fabids</taxon>
        <taxon>Rosales</taxon>
        <taxon>Rosaceae</taxon>
        <taxon>Rosoideae</taxon>
        <taxon>Rosoideae incertae sedis</taxon>
        <taxon>Rosa</taxon>
    </lineage>
</organism>
<dbReference type="InterPro" id="IPR011011">
    <property type="entry name" value="Znf_FYVE_PHD"/>
</dbReference>
<feature type="domain" description="BRCT" evidence="7">
    <location>
        <begin position="110"/>
        <end position="194"/>
    </location>
</feature>
<evidence type="ECO:0000256" key="1">
    <source>
        <dbReference type="ARBA" id="ARBA00022723"/>
    </source>
</evidence>
<keyword evidence="9" id="KW-1185">Reference proteome</keyword>
<proteinExistence type="predicted"/>
<feature type="domain" description="BRCT" evidence="7">
    <location>
        <begin position="7"/>
        <end position="97"/>
    </location>
</feature>
<feature type="region of interest" description="Disordered" evidence="5">
    <location>
        <begin position="1353"/>
        <end position="1373"/>
    </location>
</feature>
<keyword evidence="2 4" id="KW-0863">Zinc-finger</keyword>
<dbReference type="CDD" id="cd17711">
    <property type="entry name" value="BRCT_PAXIP1_rpt3"/>
    <property type="match status" value="1"/>
</dbReference>
<feature type="compositionally biased region" description="Basic and acidic residues" evidence="5">
    <location>
        <begin position="290"/>
        <end position="316"/>
    </location>
</feature>
<comment type="caution">
    <text evidence="8">The sequence shown here is derived from an EMBL/GenBank/DDBJ whole genome shotgun (WGS) entry which is preliminary data.</text>
</comment>
<evidence type="ECO:0000256" key="4">
    <source>
        <dbReference type="PROSITE-ProRule" id="PRU00146"/>
    </source>
</evidence>
<evidence type="ECO:0000256" key="2">
    <source>
        <dbReference type="ARBA" id="ARBA00022771"/>
    </source>
</evidence>
<dbReference type="EMBL" id="PDCK01000045">
    <property type="protein sequence ID" value="PRQ21666.1"/>
    <property type="molecule type" value="Genomic_DNA"/>
</dbReference>
<dbReference type="CDD" id="cd15543">
    <property type="entry name" value="PHD_RSF1"/>
    <property type="match status" value="1"/>
</dbReference>
<feature type="compositionally biased region" description="Basic residues" evidence="5">
    <location>
        <begin position="1364"/>
        <end position="1373"/>
    </location>
</feature>
<evidence type="ECO:0000259" key="7">
    <source>
        <dbReference type="PROSITE" id="PS50172"/>
    </source>
</evidence>
<feature type="compositionally biased region" description="Polar residues" evidence="5">
    <location>
        <begin position="565"/>
        <end position="590"/>
    </location>
</feature>
<dbReference type="InterPro" id="IPR036420">
    <property type="entry name" value="BRCT_dom_sf"/>
</dbReference>
<feature type="compositionally biased region" description="Polar residues" evidence="5">
    <location>
        <begin position="1353"/>
        <end position="1363"/>
    </location>
</feature>
<dbReference type="InterPro" id="IPR001965">
    <property type="entry name" value="Znf_PHD"/>
</dbReference>
<feature type="domain" description="PHD-type" evidence="6">
    <location>
        <begin position="1303"/>
        <end position="1356"/>
    </location>
</feature>
<dbReference type="Gramene" id="PRQ21666">
    <property type="protein sequence ID" value="PRQ21666"/>
    <property type="gene ID" value="RchiOBHm_Chr7g0241761"/>
</dbReference>
<feature type="region of interest" description="Disordered" evidence="5">
    <location>
        <begin position="287"/>
        <end position="338"/>
    </location>
</feature>
<dbReference type="SUPFAM" id="SSF57903">
    <property type="entry name" value="FYVE/PHD zinc finger"/>
    <property type="match status" value="1"/>
</dbReference>
<dbReference type="InterPro" id="IPR001357">
    <property type="entry name" value="BRCT_dom"/>
</dbReference>
<dbReference type="Pfam" id="PF12738">
    <property type="entry name" value="PTCB-BRCT"/>
    <property type="match status" value="1"/>
</dbReference>
<dbReference type="SMART" id="SM00292">
    <property type="entry name" value="BRCT"/>
    <property type="match status" value="4"/>
</dbReference>
<dbReference type="InterPro" id="IPR044254">
    <property type="entry name" value="At4g02110-like"/>
</dbReference>
<dbReference type="Gene3D" id="3.40.50.10190">
    <property type="entry name" value="BRCT domain"/>
    <property type="match status" value="4"/>
</dbReference>
<dbReference type="InterPro" id="IPR019787">
    <property type="entry name" value="Znf_PHD-finger"/>
</dbReference>
<sequence>MMESRAPPPKTFLGVRFVLLGFDPMNERQVRSKLLDCGGSDVGLYSPNCTHLIVDRITYDHPVCVAARNDGKTVVTALWVHHSFDVGMPLDAAAIIYRPLKHLNGIPGAKNLLMCLTGYHGQDRDDIMTMVGLMGAQFSKPLVASKVTHLICYKFEGDKYKLAKQLPQIKIVNHRWLEDCLRDWVLLQEDKYNQSGYELEIMEAEARDSEDEAEDTFIKQSVGRSMNKSCHNIQAGSPVPFRIPKSEGEVTMVPQNSVEKSISRNEDEFDQASRFFDVHVSKVPSPQDACKFKDAPLGEHNDLHHTTPDSKKKDDMASTFGSAERSPPHSDRKLSYSRQSPWKSTLPLYLGDKSSYGSRSSKAPIRKLSVNDDFASSPFRAEENEKIDSNCVEALVKGNHVHNEEESTGILPQKWTPDHSYASPKLQKTSYDAKSSIVRSPTCDTSPKEIPASLIDRSYKTTSHCINRCDEKSLHKTTTCLNAAETSGAVVSPTKSSTLTKKSLTCDVPSSTTLISEIGHDGNVNKKTPLSTFQRLRKSPLSSKPGIGDLAMEESTTTVSETLEPQNQQQDVQGSSPRNELSVINNSNDLANLDLHKGGTDDSTKSDRKKMLSKKTLGSRPKLTSANLKFSVYLDEDASLNVATVDTNAADQEKPPTALKPDLLSPDVSVKALKMAEVKDVTTSGNVSESKIDSLDDETEAPAEEDQHELESILEAKMTEKSEGVQHMSNYSNPRVQGDAMASGENMQENEQAETVSVLVESTSNGVGDKGKKNSGRKRRLGKTKLKTVPAVTDKMNSRKGVSEDLLNHSDPCVHGDGMASMGNMQENEQGESISVLVESTSKGVGVIGKKNSGKKGPLGKTKLKTVPAVTDKMNSEKGVSEDILNHSKPCVHGDLMASVEKIKGNEQGESVSMLVETTSKGDGAKGKKNYGKKCPLGRTKLKTSPAATETENTEETEMEEEGLACPVGKSKCCSEPKSKPVDSSELKENRPIACGDQNISKAKEQAEKSHVKCNYTPMEINQKLAKISRNSSMQEVKASDRVKTQPEWFILSGHQFERKEFQQIIKRLKGRCCRDSHNWSYQATHFIIPGPIRRIEKFFAAAASGRWILKSDYLAASNQAGKFVAEEPYEWYKSGLSEDGTINLEAPRKWRLLRERTGHGAFHGMRIIIYGDCIAPRLDTLKRVVKAGDGTILATCPPYTRFLNSGVDFAIVSPGMPRVDMWVQEFLKHEIPCVVADYLVEYVCKPGYPLERHVLYNTHAWAEKSFSRLQNKAEEVLVVVEEEEENRTYTPMDDSGNSDIPCVVCRSCDRGEVMLICGNESGSVGCGIGTHIDCCSPPLEDVPEGDWFCPKCSSQSKNASNPSKKRKKGKSK</sequence>
<dbReference type="InterPro" id="IPR013083">
    <property type="entry name" value="Znf_RING/FYVE/PHD"/>
</dbReference>
<evidence type="ECO:0000256" key="3">
    <source>
        <dbReference type="ARBA" id="ARBA00022833"/>
    </source>
</evidence>
<feature type="compositionally biased region" description="Acidic residues" evidence="5">
    <location>
        <begin position="952"/>
        <end position="962"/>
    </location>
</feature>
<dbReference type="OMA" id="DSHNWSY"/>
<dbReference type="Proteomes" id="UP000238479">
    <property type="component" value="Chromosome 7"/>
</dbReference>
<dbReference type="PANTHER" id="PTHR47181:SF2">
    <property type="entry name" value="BRCA1 C TERMINUS DOMAIN CONTAINING PROTEIN, EXPRESSED"/>
    <property type="match status" value="1"/>
</dbReference>
<feature type="compositionally biased region" description="Low complexity" evidence="5">
    <location>
        <begin position="553"/>
        <end position="564"/>
    </location>
</feature>
<feature type="region of interest" description="Disordered" evidence="5">
    <location>
        <begin position="535"/>
        <end position="619"/>
    </location>
</feature>
<accession>A0A2P6PIA4</accession>
<evidence type="ECO:0000313" key="9">
    <source>
        <dbReference type="Proteomes" id="UP000238479"/>
    </source>
</evidence>
<evidence type="ECO:0000313" key="8">
    <source>
        <dbReference type="EMBL" id="PRQ21666.1"/>
    </source>
</evidence>
<name>A0A2P6PIA4_ROSCH</name>
<dbReference type="PROSITE" id="PS50172">
    <property type="entry name" value="BRCT"/>
    <property type="match status" value="2"/>
</dbReference>
<feature type="compositionally biased region" description="Acidic residues" evidence="5">
    <location>
        <begin position="695"/>
        <end position="707"/>
    </location>
</feature>
<dbReference type="Gene3D" id="3.30.40.10">
    <property type="entry name" value="Zinc/RING finger domain, C3HC4 (zinc finger)"/>
    <property type="match status" value="1"/>
</dbReference>
<feature type="compositionally biased region" description="Basic and acidic residues" evidence="5">
    <location>
        <begin position="594"/>
        <end position="610"/>
    </location>
</feature>
<evidence type="ECO:0000259" key="6">
    <source>
        <dbReference type="PROSITE" id="PS50016"/>
    </source>
</evidence>